<organism evidence="9 10">
    <name type="scientific">Penicillium camemberti (strain FM 013)</name>
    <dbReference type="NCBI Taxonomy" id="1429867"/>
    <lineage>
        <taxon>Eukaryota</taxon>
        <taxon>Fungi</taxon>
        <taxon>Dikarya</taxon>
        <taxon>Ascomycota</taxon>
        <taxon>Pezizomycotina</taxon>
        <taxon>Eurotiomycetes</taxon>
        <taxon>Eurotiomycetidae</taxon>
        <taxon>Eurotiales</taxon>
        <taxon>Aspergillaceae</taxon>
        <taxon>Penicillium</taxon>
    </lineage>
</organism>
<evidence type="ECO:0000259" key="8">
    <source>
        <dbReference type="Pfam" id="PF01266"/>
    </source>
</evidence>
<name>A0A0G4NTH1_PENC3</name>
<dbReference type="Gene3D" id="3.50.50.60">
    <property type="entry name" value="FAD/NAD(P)-binding domain"/>
    <property type="match status" value="1"/>
</dbReference>
<evidence type="ECO:0000256" key="5">
    <source>
        <dbReference type="ARBA" id="ARBA00022827"/>
    </source>
</evidence>
<dbReference type="FunFam" id="3.50.50.60:FF:000189">
    <property type="entry name" value="Monomeric sarcosine oxidase"/>
    <property type="match status" value="1"/>
</dbReference>
<evidence type="ECO:0000313" key="9">
    <source>
        <dbReference type="EMBL" id="CRL17341.1"/>
    </source>
</evidence>
<evidence type="ECO:0000313" key="10">
    <source>
        <dbReference type="Proteomes" id="UP000053732"/>
    </source>
</evidence>
<dbReference type="AlphaFoldDB" id="A0A0G4NTH1"/>
<dbReference type="PANTHER" id="PTHR10961">
    <property type="entry name" value="PEROXISOMAL SARCOSINE OXIDASE"/>
    <property type="match status" value="1"/>
</dbReference>
<dbReference type="GO" id="GO:0008115">
    <property type="term" value="F:sarcosine oxidase activity"/>
    <property type="evidence" value="ECO:0007669"/>
    <property type="project" value="UniProtKB-EC"/>
</dbReference>
<dbReference type="InterPro" id="IPR006076">
    <property type="entry name" value="FAD-dep_OxRdtase"/>
</dbReference>
<dbReference type="EMBL" id="HG793134">
    <property type="protein sequence ID" value="CRL17341.1"/>
    <property type="molecule type" value="Genomic_DNA"/>
</dbReference>
<comment type="similarity">
    <text evidence="2">Belongs to the MSOX/MTOX family.</text>
</comment>
<evidence type="ECO:0000256" key="1">
    <source>
        <dbReference type="ARBA" id="ARBA00001974"/>
    </source>
</evidence>
<proteinExistence type="inferred from homology"/>
<dbReference type="STRING" id="1429867.A0A0G4NTH1"/>
<accession>A0A0G4NTH1</accession>
<dbReference type="Gene3D" id="3.30.9.10">
    <property type="entry name" value="D-Amino Acid Oxidase, subunit A, domain 2"/>
    <property type="match status" value="1"/>
</dbReference>
<dbReference type="GO" id="GO:0050660">
    <property type="term" value="F:flavin adenine dinucleotide binding"/>
    <property type="evidence" value="ECO:0007669"/>
    <property type="project" value="InterPro"/>
</dbReference>
<evidence type="ECO:0000256" key="2">
    <source>
        <dbReference type="ARBA" id="ARBA00010989"/>
    </source>
</evidence>
<dbReference type="Proteomes" id="UP000053732">
    <property type="component" value="Unassembled WGS sequence"/>
</dbReference>
<comment type="catalytic activity">
    <reaction evidence="7">
        <text>sarcosine + O2 + H2O = formaldehyde + glycine + H2O2</text>
        <dbReference type="Rhea" id="RHEA:13313"/>
        <dbReference type="ChEBI" id="CHEBI:15377"/>
        <dbReference type="ChEBI" id="CHEBI:15379"/>
        <dbReference type="ChEBI" id="CHEBI:16240"/>
        <dbReference type="ChEBI" id="CHEBI:16842"/>
        <dbReference type="ChEBI" id="CHEBI:57305"/>
        <dbReference type="ChEBI" id="CHEBI:57433"/>
        <dbReference type="EC" id="1.5.3.1"/>
    </reaction>
</comment>
<keyword evidence="4" id="KW-0285">Flavoprotein</keyword>
<reference evidence="9 10" key="1">
    <citation type="journal article" date="2014" name="Nat. Commun.">
        <title>Multiple recent horizontal transfers of a large genomic region in cheese making fungi.</title>
        <authorList>
            <person name="Cheeseman K."/>
            <person name="Ropars J."/>
            <person name="Renault P."/>
            <person name="Dupont J."/>
            <person name="Gouzy J."/>
            <person name="Branca A."/>
            <person name="Abraham A.L."/>
            <person name="Ceppi M."/>
            <person name="Conseiller E."/>
            <person name="Debuchy R."/>
            <person name="Malagnac F."/>
            <person name="Goarin A."/>
            <person name="Silar P."/>
            <person name="Lacoste S."/>
            <person name="Sallet E."/>
            <person name="Bensimon A."/>
            <person name="Giraud T."/>
            <person name="Brygoo Y."/>
        </authorList>
    </citation>
    <scope>NUCLEOTIDE SEQUENCE [LARGE SCALE GENOMIC DNA]</scope>
    <source>
        <strain evidence="10">FM 013</strain>
    </source>
</reference>
<dbReference type="PANTHER" id="PTHR10961:SF7">
    <property type="entry name" value="FAD DEPENDENT OXIDOREDUCTASE DOMAIN-CONTAINING PROTEIN"/>
    <property type="match status" value="1"/>
</dbReference>
<comment type="cofactor">
    <cofactor evidence="1">
        <name>FAD</name>
        <dbReference type="ChEBI" id="CHEBI:57692"/>
    </cofactor>
</comment>
<evidence type="ECO:0000256" key="7">
    <source>
        <dbReference type="ARBA" id="ARBA00052742"/>
    </source>
</evidence>
<dbReference type="SUPFAM" id="SSF51905">
    <property type="entry name" value="FAD/NAD(P)-binding domain"/>
    <property type="match status" value="1"/>
</dbReference>
<evidence type="ECO:0000256" key="4">
    <source>
        <dbReference type="ARBA" id="ARBA00022630"/>
    </source>
</evidence>
<dbReference type="InterPro" id="IPR036188">
    <property type="entry name" value="FAD/NAD-bd_sf"/>
</dbReference>
<gene>
    <name evidence="9" type="ORF">PCAMFM013_S001g000301</name>
</gene>
<keyword evidence="10" id="KW-1185">Reference proteome</keyword>
<dbReference type="EC" id="1.5.3.1" evidence="3"/>
<keyword evidence="6" id="KW-0560">Oxidoreductase</keyword>
<dbReference type="Pfam" id="PF01266">
    <property type="entry name" value="DAO"/>
    <property type="match status" value="1"/>
</dbReference>
<evidence type="ECO:0000256" key="6">
    <source>
        <dbReference type="ARBA" id="ARBA00023002"/>
    </source>
</evidence>
<protein>
    <recommendedName>
        <fullName evidence="3">sarcosine oxidasee (formaldehyde-forming)</fullName>
        <ecNumber evidence="3">1.5.3.1</ecNumber>
    </recommendedName>
</protein>
<feature type="domain" description="FAD dependent oxidoreductase" evidence="8">
    <location>
        <begin position="5"/>
        <end position="343"/>
    </location>
</feature>
<dbReference type="InterPro" id="IPR045170">
    <property type="entry name" value="MTOX"/>
</dbReference>
<dbReference type="SUPFAM" id="SSF54373">
    <property type="entry name" value="FAD-linked reductases, C-terminal domain"/>
    <property type="match status" value="1"/>
</dbReference>
<evidence type="ECO:0000256" key="3">
    <source>
        <dbReference type="ARBA" id="ARBA00012769"/>
    </source>
</evidence>
<keyword evidence="5" id="KW-0274">FAD</keyword>
<sequence>MEHFDVAVVGLGVLGSAAAYQAALRGKKVVAFEQFELGHVRGASHDTSRIVRTANASPQYVSLAKSAYGDWANLEKATDQKLLTITGGVMFFPEGATPPRVDYTTSLDTKNVPYEVLDSNQVNKRWPQFNIPRTVETVYTADTGIAHAAKTVLAMQSLARTNGALLKEHTRVDRVTPKKSGMGVVIETSKGQFHAAKVILTTDAWTNKLLAPLGAHIPLTVMQEQVTYFKLTDEQAWEPGRFPVWIWGGDPCFYGFPSFGEPTIKVARDTSNNLMTPEQRTYVHSPQLLEQLCSFMGNFIPTRAVNRFFIISPLEKYQDIIVGLGAAHAFKFAPAFGRALAELAIDGRSTEDLSRFGIPNNPTSASRI</sequence>